<feature type="region of interest" description="Disordered" evidence="4">
    <location>
        <begin position="348"/>
        <end position="403"/>
    </location>
</feature>
<comment type="caution">
    <text evidence="6">The sequence shown here is derived from an EMBL/GenBank/DDBJ whole genome shotgun (WGS) entry which is preliminary data.</text>
</comment>
<dbReference type="EMBL" id="DOEK01000043">
    <property type="protein sequence ID" value="HBP31713.1"/>
    <property type="molecule type" value="Genomic_DNA"/>
</dbReference>
<evidence type="ECO:0000313" key="6">
    <source>
        <dbReference type="EMBL" id="HBP31713.1"/>
    </source>
</evidence>
<sequence length="403" mass="43137">MKRVVLCRFLLPGACAAFLLLHAGPASAQSAGGYKPEYSLSFVSDERIAIGRTAKRWRELVAEKTEGRVNIRMYPNASLVKGEQTREATAVRQGVADMAVASASNWSSQFRALSIFSLPFFVPDIDGTAALIRGDLGNLVRDNMDKAGIVTLAWGSSGYRQLSNALRPVQAPADLKGMRIRVIGLPLFMDFFKALGAAPVQLNLTGVPDALQKKAIDGQDNPLSVFTGFKFNEMGQKYLTVWNYPAEPIFIAVNKNVWNNWSREDQQQVRAAAEQAISETAPILTSQAATQAVDETVGQLEQAGVQVTRLTNQQRAAFKNAASGVLQNWSERIGQDLITIANADIKRGPKLPPASDPAAVPASAVPASPNPEPPPVDEAAPAASGAELDKAGQSTPTATDTGR</sequence>
<evidence type="ECO:0000256" key="5">
    <source>
        <dbReference type="SAM" id="SignalP"/>
    </source>
</evidence>
<name>A0A356LL02_9BURK</name>
<protein>
    <submittedName>
        <fullName evidence="6">C4-dicarboxylate ABC transporter</fullName>
    </submittedName>
</protein>
<keyword evidence="2" id="KW-0813">Transport</keyword>
<dbReference type="Gene3D" id="3.40.190.170">
    <property type="entry name" value="Bacterial extracellular solute-binding protein, family 7"/>
    <property type="match status" value="1"/>
</dbReference>
<feature type="compositionally biased region" description="Low complexity" evidence="4">
    <location>
        <begin position="356"/>
        <end position="367"/>
    </location>
</feature>
<reference evidence="6 7" key="1">
    <citation type="journal article" date="2018" name="Nat. Biotechnol.">
        <title>A standardized bacterial taxonomy based on genome phylogeny substantially revises the tree of life.</title>
        <authorList>
            <person name="Parks D.H."/>
            <person name="Chuvochina M."/>
            <person name="Waite D.W."/>
            <person name="Rinke C."/>
            <person name="Skarshewski A."/>
            <person name="Chaumeil P.A."/>
            <person name="Hugenholtz P."/>
        </authorList>
    </citation>
    <scope>NUCLEOTIDE SEQUENCE [LARGE SCALE GENOMIC DNA]</scope>
    <source>
        <strain evidence="6">UBA10707</strain>
    </source>
</reference>
<organism evidence="6 7">
    <name type="scientific">Advenella kashmirensis</name>
    <dbReference type="NCBI Taxonomy" id="310575"/>
    <lineage>
        <taxon>Bacteria</taxon>
        <taxon>Pseudomonadati</taxon>
        <taxon>Pseudomonadota</taxon>
        <taxon>Betaproteobacteria</taxon>
        <taxon>Burkholderiales</taxon>
        <taxon>Alcaligenaceae</taxon>
    </lineage>
</organism>
<evidence type="ECO:0000256" key="1">
    <source>
        <dbReference type="ARBA" id="ARBA00009023"/>
    </source>
</evidence>
<feature type="compositionally biased region" description="Polar residues" evidence="4">
    <location>
        <begin position="392"/>
        <end position="403"/>
    </location>
</feature>
<dbReference type="Pfam" id="PF03480">
    <property type="entry name" value="DctP"/>
    <property type="match status" value="1"/>
</dbReference>
<feature type="chain" id="PRO_5016634694" evidence="5">
    <location>
        <begin position="29"/>
        <end position="403"/>
    </location>
</feature>
<dbReference type="NCBIfam" id="NF037995">
    <property type="entry name" value="TRAP_S1"/>
    <property type="match status" value="1"/>
</dbReference>
<dbReference type="PANTHER" id="PTHR33376:SF7">
    <property type="entry name" value="C4-DICARBOXYLATE-BINDING PROTEIN DCTB"/>
    <property type="match status" value="1"/>
</dbReference>
<dbReference type="AlphaFoldDB" id="A0A356LL02"/>
<evidence type="ECO:0000256" key="4">
    <source>
        <dbReference type="SAM" id="MobiDB-lite"/>
    </source>
</evidence>
<evidence type="ECO:0000313" key="7">
    <source>
        <dbReference type="Proteomes" id="UP000264036"/>
    </source>
</evidence>
<evidence type="ECO:0000256" key="3">
    <source>
        <dbReference type="ARBA" id="ARBA00022729"/>
    </source>
</evidence>
<evidence type="ECO:0000256" key="2">
    <source>
        <dbReference type="ARBA" id="ARBA00022448"/>
    </source>
</evidence>
<dbReference type="Proteomes" id="UP000264036">
    <property type="component" value="Unassembled WGS sequence"/>
</dbReference>
<dbReference type="PANTHER" id="PTHR33376">
    <property type="match status" value="1"/>
</dbReference>
<dbReference type="GO" id="GO:0055085">
    <property type="term" value="P:transmembrane transport"/>
    <property type="evidence" value="ECO:0007669"/>
    <property type="project" value="InterPro"/>
</dbReference>
<accession>A0A356LL02</accession>
<comment type="similarity">
    <text evidence="1">Belongs to the bacterial solute-binding protein 7 family.</text>
</comment>
<feature type="signal peptide" evidence="5">
    <location>
        <begin position="1"/>
        <end position="28"/>
    </location>
</feature>
<keyword evidence="3 5" id="KW-0732">Signal</keyword>
<proteinExistence type="inferred from homology"/>
<dbReference type="InterPro" id="IPR018389">
    <property type="entry name" value="DctP_fam"/>
</dbReference>
<gene>
    <name evidence="6" type="ORF">DD666_20155</name>
</gene>
<dbReference type="InterPro" id="IPR038404">
    <property type="entry name" value="TRAP_DctP_sf"/>
</dbReference>